<gene>
    <name evidence="3" type="primary">tenA</name>
    <name evidence="3" type="ORF">D0433_01485</name>
</gene>
<dbReference type="EC" id="3.5.99.2" evidence="1"/>
<protein>
    <recommendedName>
        <fullName evidence="1">Aminopyrimidine aminohydrolase</fullName>
        <ecNumber evidence="1">3.5.99.2</ecNumber>
    </recommendedName>
</protein>
<keyword evidence="1" id="KW-0784">Thiamine biosynthesis</keyword>
<comment type="catalytic activity">
    <reaction evidence="1">
        <text>thiamine + H2O = 5-(2-hydroxyethyl)-4-methylthiazole + 4-amino-5-hydroxymethyl-2-methylpyrimidine + H(+)</text>
        <dbReference type="Rhea" id="RHEA:17509"/>
        <dbReference type="ChEBI" id="CHEBI:15377"/>
        <dbReference type="ChEBI" id="CHEBI:15378"/>
        <dbReference type="ChEBI" id="CHEBI:16892"/>
        <dbReference type="ChEBI" id="CHEBI:17957"/>
        <dbReference type="ChEBI" id="CHEBI:18385"/>
        <dbReference type="EC" id="3.5.99.2"/>
    </reaction>
</comment>
<sequence length="229" mass="26470">MSFTRELWRAIEPIYAQILAHPFNQELASGTLAQEKFQFYIKQDALYLMDFAKALAMLAAKARTADEIVQFVKFSQEAIVAERALHEFYFSLYKTTLDVSYSPSCFSYTNYMLATASLRSYEEGIAALLPCFWIYREVGNTIHHTASQHADYVQHPYKNWIDMYSSPEYSALVDKMIHLTDAVAVDATPLTKKLMTEAFVYSSRLEWLFWDSAYRMEQWLPVLPTQVAA</sequence>
<dbReference type="Gene3D" id="1.20.910.10">
    <property type="entry name" value="Heme oxygenase-like"/>
    <property type="match status" value="1"/>
</dbReference>
<dbReference type="EMBL" id="PHFL01000007">
    <property type="protein sequence ID" value="RFM25317.1"/>
    <property type="molecule type" value="Genomic_DNA"/>
</dbReference>
<comment type="caution">
    <text evidence="3">The sequence shown here is derived from an EMBL/GenBank/DDBJ whole genome shotgun (WGS) entry which is preliminary data.</text>
</comment>
<reference evidence="3 4" key="1">
    <citation type="journal article" date="2011" name="ISME J.">
        <title>Community ecology of hot spring cyanobacterial mats: predominant populations and their functional potential.</title>
        <authorList>
            <person name="Klatt C.G."/>
            <person name="Wood J.M."/>
            <person name="Rusch D.B."/>
            <person name="Bateson M.M."/>
            <person name="Hamamura N."/>
            <person name="Heidelberg J.F."/>
            <person name="Grossman A.R."/>
            <person name="Bhaya D."/>
            <person name="Cohan F.M."/>
            <person name="Kuhl M."/>
            <person name="Bryant D.A."/>
            <person name="Ward D.M."/>
        </authorList>
    </citation>
    <scope>NUCLEOTIDE SEQUENCE [LARGE SCALE GENOMIC DNA]</scope>
    <source>
        <strain evidence="3">OS</strain>
    </source>
</reference>
<dbReference type="GO" id="GO:0050334">
    <property type="term" value="F:thiaminase activity"/>
    <property type="evidence" value="ECO:0007669"/>
    <property type="project" value="UniProtKB-EC"/>
</dbReference>
<dbReference type="GO" id="GO:0009229">
    <property type="term" value="P:thiamine diphosphate biosynthetic process"/>
    <property type="evidence" value="ECO:0007669"/>
    <property type="project" value="UniProtKB-UniPathway"/>
</dbReference>
<organism evidence="3 4">
    <name type="scientific">Candidatus Thermochlorobacter aerophilus</name>
    <dbReference type="NCBI Taxonomy" id="1868324"/>
    <lineage>
        <taxon>Bacteria</taxon>
        <taxon>Pseudomonadati</taxon>
        <taxon>Chlorobiota</taxon>
        <taxon>Chlorobiia</taxon>
        <taxon>Chlorobiales</taxon>
        <taxon>Candidatus Thermochlorobacteriaceae</taxon>
        <taxon>Candidatus Thermochlorobacter</taxon>
    </lineage>
</organism>
<dbReference type="GO" id="GO:0009228">
    <property type="term" value="P:thiamine biosynthetic process"/>
    <property type="evidence" value="ECO:0007669"/>
    <property type="project" value="UniProtKB-KW"/>
</dbReference>
<dbReference type="GO" id="GO:0005829">
    <property type="term" value="C:cytosol"/>
    <property type="evidence" value="ECO:0007669"/>
    <property type="project" value="TreeGrafter"/>
</dbReference>
<evidence type="ECO:0000259" key="2">
    <source>
        <dbReference type="Pfam" id="PF03070"/>
    </source>
</evidence>
<dbReference type="PANTHER" id="PTHR43198">
    <property type="entry name" value="BIFUNCTIONAL TH2 PROTEIN"/>
    <property type="match status" value="1"/>
</dbReference>
<name>A0A395M3G9_9BACT</name>
<dbReference type="SUPFAM" id="SSF48613">
    <property type="entry name" value="Heme oxygenase-like"/>
    <property type="match status" value="1"/>
</dbReference>
<dbReference type="InterPro" id="IPR027574">
    <property type="entry name" value="Thiaminase_II"/>
</dbReference>
<comment type="similarity">
    <text evidence="1">Belongs to the TenA family.</text>
</comment>
<dbReference type="AlphaFoldDB" id="A0A395M3G9"/>
<dbReference type="InterPro" id="IPR016084">
    <property type="entry name" value="Haem_Oase-like_multi-hlx"/>
</dbReference>
<dbReference type="Proteomes" id="UP000266389">
    <property type="component" value="Unassembled WGS sequence"/>
</dbReference>
<dbReference type="InterPro" id="IPR050967">
    <property type="entry name" value="Thiamine_Salvage_TenA"/>
</dbReference>
<dbReference type="NCBIfam" id="TIGR04306">
    <property type="entry name" value="salvage_TenA"/>
    <property type="match status" value="1"/>
</dbReference>
<evidence type="ECO:0000313" key="3">
    <source>
        <dbReference type="EMBL" id="RFM25317.1"/>
    </source>
</evidence>
<comment type="pathway">
    <text evidence="1">Cofactor biosynthesis; thiamine diphosphate biosynthesis.</text>
</comment>
<accession>A0A395M3G9</accession>
<evidence type="ECO:0000256" key="1">
    <source>
        <dbReference type="RuleBase" id="RU363093"/>
    </source>
</evidence>
<dbReference type="Pfam" id="PF03070">
    <property type="entry name" value="TENA_THI-4"/>
    <property type="match status" value="1"/>
</dbReference>
<keyword evidence="1" id="KW-0378">Hydrolase</keyword>
<comment type="catalytic activity">
    <reaction evidence="1">
        <text>4-amino-5-aminomethyl-2-methylpyrimidine + H2O = 4-amino-5-hydroxymethyl-2-methylpyrimidine + NH4(+)</text>
        <dbReference type="Rhea" id="RHEA:31799"/>
        <dbReference type="ChEBI" id="CHEBI:15377"/>
        <dbReference type="ChEBI" id="CHEBI:16892"/>
        <dbReference type="ChEBI" id="CHEBI:28938"/>
        <dbReference type="ChEBI" id="CHEBI:63416"/>
        <dbReference type="EC" id="3.5.99.2"/>
    </reaction>
</comment>
<comment type="function">
    <text evidence="1">Catalyzes an amino-pyrimidine hydrolysis reaction at the C5' of the pyrimidine moiety of thiamine compounds, a reaction that is part of a thiamine salvage pathway.</text>
</comment>
<proteinExistence type="inferred from homology"/>
<feature type="domain" description="Thiaminase-2/PQQC" evidence="2">
    <location>
        <begin position="8"/>
        <end position="215"/>
    </location>
</feature>
<dbReference type="PANTHER" id="PTHR43198:SF2">
    <property type="entry name" value="SI:CH1073-67J19.1-RELATED"/>
    <property type="match status" value="1"/>
</dbReference>
<dbReference type="InterPro" id="IPR004305">
    <property type="entry name" value="Thiaminase-2/PQQC"/>
</dbReference>
<evidence type="ECO:0000313" key="4">
    <source>
        <dbReference type="Proteomes" id="UP000266389"/>
    </source>
</evidence>
<dbReference type="CDD" id="cd19365">
    <property type="entry name" value="TenA_C-like"/>
    <property type="match status" value="1"/>
</dbReference>
<dbReference type="UniPathway" id="UPA00060"/>